<dbReference type="PANTHER" id="PTHR47738:SF3">
    <property type="entry name" value="PHOSPHOTRANSFERASE SYSTEM MANNITOL_FRUCTOSE-SPECIFIC IIA DOMAIN CONTAINING PROTEIN"/>
    <property type="match status" value="1"/>
</dbReference>
<organism evidence="2 3">
    <name type="scientific">Dorea ammoniilytica</name>
    <dbReference type="NCBI Taxonomy" id="2981788"/>
    <lineage>
        <taxon>Bacteria</taxon>
        <taxon>Bacillati</taxon>
        <taxon>Bacillota</taxon>
        <taxon>Clostridia</taxon>
        <taxon>Lachnospirales</taxon>
        <taxon>Lachnospiraceae</taxon>
        <taxon>Dorea</taxon>
    </lineage>
</organism>
<dbReference type="InterPro" id="IPR051541">
    <property type="entry name" value="PTS_SugarTrans_NitroReg"/>
</dbReference>
<reference evidence="2 3" key="1">
    <citation type="journal article" date="2021" name="ISME Commun">
        <title>Automated analysis of genomic sequences facilitates high-throughput and comprehensive description of bacteria.</title>
        <authorList>
            <person name="Hitch T.C.A."/>
        </authorList>
    </citation>
    <scope>NUCLEOTIDE SEQUENCE [LARGE SCALE GENOMIC DNA]</scope>
    <source>
        <strain evidence="2 3">Sanger_02</strain>
    </source>
</reference>
<evidence type="ECO:0000259" key="1">
    <source>
        <dbReference type="PROSITE" id="PS51094"/>
    </source>
</evidence>
<proteinExistence type="predicted"/>
<keyword evidence="2" id="KW-0813">Transport</keyword>
<dbReference type="RefSeq" id="WP_262582360.1">
    <property type="nucleotide sequence ID" value="NZ_JAOQJV010000026.1"/>
</dbReference>
<dbReference type="InterPro" id="IPR016152">
    <property type="entry name" value="PTrfase/Anion_transptr"/>
</dbReference>
<dbReference type="Pfam" id="PF00359">
    <property type="entry name" value="PTS_EIIA_2"/>
    <property type="match status" value="1"/>
</dbReference>
<dbReference type="EMBL" id="JAOQJV010000026">
    <property type="protein sequence ID" value="MCU6701085.1"/>
    <property type="molecule type" value="Genomic_DNA"/>
</dbReference>
<accession>A0ABT2S923</accession>
<evidence type="ECO:0000313" key="3">
    <source>
        <dbReference type="Proteomes" id="UP001207605"/>
    </source>
</evidence>
<evidence type="ECO:0000313" key="2">
    <source>
        <dbReference type="EMBL" id="MCU6701085.1"/>
    </source>
</evidence>
<keyword evidence="2" id="KW-0762">Sugar transport</keyword>
<dbReference type="SUPFAM" id="SSF55804">
    <property type="entry name" value="Phoshotransferase/anion transport protein"/>
    <property type="match status" value="1"/>
</dbReference>
<keyword evidence="3" id="KW-1185">Reference proteome</keyword>
<comment type="caution">
    <text evidence="2">The sequence shown here is derived from an EMBL/GenBank/DDBJ whole genome shotgun (WGS) entry which is preliminary data.</text>
</comment>
<sequence length="158" mass="17812">MSSALGDVYISPELILMDIEAKTDQEAIEILAKHLYEKGIVKESYIDAVKEREKVFSTGLNFEEMGIAIPHTDSIHVNRQAIAVGILKEPVKFCHMGMPEEPVKCEMMFMMAIEKPESQVDFLGRMMDIFQSEGYLRGLKACATPEELAEKFGKSFTE</sequence>
<protein>
    <submittedName>
        <fullName evidence="2">PTS sugar transporter subunit IIA</fullName>
    </submittedName>
</protein>
<name>A0ABT2S923_9FIRM</name>
<dbReference type="CDD" id="cd00211">
    <property type="entry name" value="PTS_IIA_fru"/>
    <property type="match status" value="1"/>
</dbReference>
<dbReference type="Gene3D" id="3.40.930.10">
    <property type="entry name" value="Mannitol-specific EII, Chain A"/>
    <property type="match status" value="1"/>
</dbReference>
<gene>
    <name evidence="2" type="ORF">OCV65_12720</name>
</gene>
<dbReference type="InterPro" id="IPR002178">
    <property type="entry name" value="PTS_EIIA_type-2_dom"/>
</dbReference>
<dbReference type="PANTHER" id="PTHR47738">
    <property type="entry name" value="PTS SYSTEM FRUCTOSE-LIKE EIIA COMPONENT-RELATED"/>
    <property type="match status" value="1"/>
</dbReference>
<dbReference type="Proteomes" id="UP001207605">
    <property type="component" value="Unassembled WGS sequence"/>
</dbReference>
<dbReference type="PROSITE" id="PS51094">
    <property type="entry name" value="PTS_EIIA_TYPE_2"/>
    <property type="match status" value="1"/>
</dbReference>
<feature type="domain" description="PTS EIIA type-2" evidence="1">
    <location>
        <begin position="8"/>
        <end position="155"/>
    </location>
</feature>